<dbReference type="EMBL" id="CP022198">
    <property type="protein sequence ID" value="AXA67656.1"/>
    <property type="molecule type" value="Genomic_DNA"/>
</dbReference>
<evidence type="ECO:0000313" key="1">
    <source>
        <dbReference type="EMBL" id="ALZ85276.1"/>
    </source>
</evidence>
<dbReference type="Proteomes" id="UP000250579">
    <property type="component" value="Chromosome"/>
</dbReference>
<dbReference type="KEGG" id="por:APT59_14135"/>
<name>A0A0U4WLG1_9PSED</name>
<dbReference type="Proteomes" id="UP000064137">
    <property type="component" value="Chromosome"/>
</dbReference>
<evidence type="ECO:0000313" key="4">
    <source>
        <dbReference type="Proteomes" id="UP000250579"/>
    </source>
</evidence>
<reference evidence="1 3" key="1">
    <citation type="submission" date="2016-01" db="EMBL/GenBank/DDBJ databases">
        <title>Annotation of Pseudomonas oryzihabitans USDA-ARS-USMARC-56511.</title>
        <authorList>
            <person name="Harhay G.P."/>
            <person name="Harhay D.M."/>
            <person name="Smith T.P.L."/>
            <person name="Bono J.L."/>
            <person name="Heaton M.P."/>
            <person name="Clawson M.L."/>
            <person name="Chitko-Mckown C.G."/>
            <person name="Capik S.F."/>
            <person name="DeDonder K.D."/>
            <person name="Apley M.D."/>
            <person name="Lubbers B.V."/>
            <person name="White B.J."/>
            <person name="Larson R.L."/>
        </authorList>
    </citation>
    <scope>NUCLEOTIDE SEQUENCE [LARGE SCALE GENOMIC DNA]</scope>
    <source>
        <strain evidence="1 3">USDA-ARS-USMARC-56511</strain>
    </source>
</reference>
<organism evidence="1 3">
    <name type="scientific">Pseudomonas oryzihabitans</name>
    <dbReference type="NCBI Taxonomy" id="47885"/>
    <lineage>
        <taxon>Bacteria</taxon>
        <taxon>Pseudomonadati</taxon>
        <taxon>Pseudomonadota</taxon>
        <taxon>Gammaproteobacteria</taxon>
        <taxon>Pseudomonadales</taxon>
        <taxon>Pseudomonadaceae</taxon>
        <taxon>Pseudomonas</taxon>
    </lineage>
</organism>
<proteinExistence type="predicted"/>
<reference evidence="2 4" key="2">
    <citation type="submission" date="2017-06" db="EMBL/GenBank/DDBJ databases">
        <title>Evolution towards high GC content and high-temperature stress adaptation in endophytic Pseudomonas oryzihabitans impacted its plant-growth promoting traits.</title>
        <authorList>
            <person name="Nascimento F.X."/>
        </authorList>
    </citation>
    <scope>NUCLEOTIDE SEQUENCE [LARGE SCALE GENOMIC DNA]</scope>
    <source>
        <strain evidence="2 4">MS8</strain>
    </source>
</reference>
<accession>A0A0U4WLG1</accession>
<evidence type="ECO:0000313" key="3">
    <source>
        <dbReference type="Proteomes" id="UP000064137"/>
    </source>
</evidence>
<dbReference type="AlphaFoldDB" id="A0A0U4WLG1"/>
<gene>
    <name evidence="1" type="ORF">APT59_14135</name>
    <name evidence="2" type="ORF">CE139_18135</name>
</gene>
<dbReference type="RefSeq" id="WP_017642174.1">
    <property type="nucleotide sequence ID" value="NZ_CP013987.1"/>
</dbReference>
<sequence>MLKGLFNLLKSPSADDLKLAASINNSYKSMRVVGRGTLRIDPAEVFDSPEFKEDLDRARRLINR</sequence>
<dbReference type="OrthoDB" id="6904836at2"/>
<protein>
    <submittedName>
        <fullName evidence="1">Uncharacterized protein</fullName>
    </submittedName>
</protein>
<dbReference type="STRING" id="47885.APT59_14135"/>
<evidence type="ECO:0000313" key="2">
    <source>
        <dbReference type="EMBL" id="AXA67656.1"/>
    </source>
</evidence>
<dbReference type="EMBL" id="CP013987">
    <property type="protein sequence ID" value="ALZ85276.1"/>
    <property type="molecule type" value="Genomic_DNA"/>
</dbReference>